<proteinExistence type="predicted"/>
<name>A0A1S9P720_9SPHI</name>
<dbReference type="AlphaFoldDB" id="A0A1S9P720"/>
<dbReference type="PROSITE" id="PS51257">
    <property type="entry name" value="PROKAR_LIPOPROTEIN"/>
    <property type="match status" value="1"/>
</dbReference>
<feature type="chain" id="PRO_5013318173" description="DUF2961 domain-containing protein" evidence="1">
    <location>
        <begin position="20"/>
        <end position="522"/>
    </location>
</feature>
<evidence type="ECO:0000256" key="1">
    <source>
        <dbReference type="SAM" id="SignalP"/>
    </source>
</evidence>
<dbReference type="InterPro" id="IPR021345">
    <property type="entry name" value="DUF2961"/>
</dbReference>
<dbReference type="STRING" id="1792845.BC343_17285"/>
<dbReference type="Proteomes" id="UP000189739">
    <property type="component" value="Unassembled WGS sequence"/>
</dbReference>
<gene>
    <name evidence="2" type="ORF">BC343_17285</name>
</gene>
<keyword evidence="3" id="KW-1185">Reference proteome</keyword>
<keyword evidence="1" id="KW-0732">Signal</keyword>
<dbReference type="OrthoDB" id="2518538at2"/>
<comment type="caution">
    <text evidence="2">The sequence shown here is derived from an EMBL/GenBank/DDBJ whole genome shotgun (WGS) entry which is preliminary data.</text>
</comment>
<dbReference type="Gene3D" id="2.60.120.1390">
    <property type="match status" value="2"/>
</dbReference>
<sequence>MRKLNLVCCLLLAACVCKAQSKVSLTTLLTELTNPASVASLPNPSYVLKQVSSYDRHSVAPRQPGWFANEDHTNFLRTEVNNGRTEYVMMDEAGSGAIVRFWETTFKRPGTLRIYFDNERTAQIVIPGYDLMKFPLALGRGLLAPHSSYEAEAKGGSTLYLPLPYKKHCKVTWEDPEKNIVEKRYYQINFRKYAAGTPVETFTTAAFEANKNLLAKIDAYLLNPLKHNAAAKKNTTKLTVAPNSEAGLTLPLGSHAVTYLELKLNGAGSFSDEVLRGLFLAADFDGERTVYCPVSDFFGSGAGNNAVNSWYRIVIPQDKMIARWFMPYQRKGKISLVNKNATALDITLTLSTKPCAWTARSLYFHADWRLEKNVAIKRTEQDKPTEWDLNNIQGQGVFVGETLAVNNHMHKWYGEGDQKLWVDGEDFPSEFGTGLEDYYNTSWAPVVLYQTPFANATRADNEDSFGENTFTRTRNLDAVPFTKHFRYNVETLGWENGSADFAATTYWYGKKGSKTLIEQKPL</sequence>
<dbReference type="RefSeq" id="WP_078351158.1">
    <property type="nucleotide sequence ID" value="NZ_MBTF01000038.1"/>
</dbReference>
<dbReference type="EMBL" id="MBTF01000038">
    <property type="protein sequence ID" value="OOQ56744.1"/>
    <property type="molecule type" value="Genomic_DNA"/>
</dbReference>
<feature type="signal peptide" evidence="1">
    <location>
        <begin position="1"/>
        <end position="19"/>
    </location>
</feature>
<evidence type="ECO:0000313" key="2">
    <source>
        <dbReference type="EMBL" id="OOQ56744.1"/>
    </source>
</evidence>
<reference evidence="2 3" key="1">
    <citation type="submission" date="2016-07" db="EMBL/GenBank/DDBJ databases">
        <title>Genomic analysis of zinc-resistant bacterium Mucilaginibacter pedocola TBZ30.</title>
        <authorList>
            <person name="Huang J."/>
            <person name="Tang J."/>
        </authorList>
    </citation>
    <scope>NUCLEOTIDE SEQUENCE [LARGE SCALE GENOMIC DNA]</scope>
    <source>
        <strain evidence="2 3">TBZ30</strain>
    </source>
</reference>
<accession>A0A1S9P720</accession>
<evidence type="ECO:0000313" key="3">
    <source>
        <dbReference type="Proteomes" id="UP000189739"/>
    </source>
</evidence>
<dbReference type="Pfam" id="PF11175">
    <property type="entry name" value="DUF2961"/>
    <property type="match status" value="1"/>
</dbReference>
<organism evidence="2 3">
    <name type="scientific">Mucilaginibacter pedocola</name>
    <dbReference type="NCBI Taxonomy" id="1792845"/>
    <lineage>
        <taxon>Bacteria</taxon>
        <taxon>Pseudomonadati</taxon>
        <taxon>Bacteroidota</taxon>
        <taxon>Sphingobacteriia</taxon>
        <taxon>Sphingobacteriales</taxon>
        <taxon>Sphingobacteriaceae</taxon>
        <taxon>Mucilaginibacter</taxon>
    </lineage>
</organism>
<protein>
    <recommendedName>
        <fullName evidence="4">DUF2961 domain-containing protein</fullName>
    </recommendedName>
</protein>
<evidence type="ECO:0008006" key="4">
    <source>
        <dbReference type="Google" id="ProtNLM"/>
    </source>
</evidence>